<dbReference type="Proteomes" id="UP000707138">
    <property type="component" value="Unassembled WGS sequence"/>
</dbReference>
<name>A0ABS2GK85_9FIRM</name>
<comment type="caution">
    <text evidence="8">The sequence shown here is derived from an EMBL/GenBank/DDBJ whole genome shotgun (WGS) entry which is preliminary data.</text>
</comment>
<gene>
    <name evidence="8" type="ORF">H6A01_10425</name>
</gene>
<evidence type="ECO:0000256" key="6">
    <source>
        <dbReference type="ARBA" id="ARBA00030388"/>
    </source>
</evidence>
<keyword evidence="3" id="KW-0540">Nuclease</keyword>
<protein>
    <recommendedName>
        <fullName evidence="7">Endoribonuclease YoeB</fullName>
    </recommendedName>
    <alternativeName>
        <fullName evidence="6">Putative mRNA interferase YoeB</fullName>
    </alternativeName>
</protein>
<comment type="similarity">
    <text evidence="1">Belongs to the YoeB family.</text>
</comment>
<evidence type="ECO:0000256" key="5">
    <source>
        <dbReference type="ARBA" id="ARBA00022801"/>
    </source>
</evidence>
<organism evidence="8 9">
    <name type="scientific">Veillonella magna</name>
    <dbReference type="NCBI Taxonomy" id="464322"/>
    <lineage>
        <taxon>Bacteria</taxon>
        <taxon>Bacillati</taxon>
        <taxon>Bacillota</taxon>
        <taxon>Negativicutes</taxon>
        <taxon>Veillonellales</taxon>
        <taxon>Veillonellaceae</taxon>
        <taxon>Veillonella</taxon>
    </lineage>
</organism>
<evidence type="ECO:0000256" key="1">
    <source>
        <dbReference type="ARBA" id="ARBA00008172"/>
    </source>
</evidence>
<evidence type="ECO:0000256" key="2">
    <source>
        <dbReference type="ARBA" id="ARBA00022649"/>
    </source>
</evidence>
<dbReference type="Pfam" id="PF06769">
    <property type="entry name" value="YoeB_toxin"/>
    <property type="match status" value="1"/>
</dbReference>
<proteinExistence type="inferred from homology"/>
<dbReference type="RefSeq" id="WP_028255555.1">
    <property type="nucleotide sequence ID" value="NZ_JACJLA010000038.1"/>
</dbReference>
<dbReference type="NCBIfam" id="TIGR02116">
    <property type="entry name" value="toxin_Txe_YoeB"/>
    <property type="match status" value="1"/>
</dbReference>
<evidence type="ECO:0000256" key="7">
    <source>
        <dbReference type="ARBA" id="ARBA00050056"/>
    </source>
</evidence>
<evidence type="ECO:0000256" key="4">
    <source>
        <dbReference type="ARBA" id="ARBA00022759"/>
    </source>
</evidence>
<keyword evidence="5" id="KW-0378">Hydrolase</keyword>
<dbReference type="SUPFAM" id="SSF143011">
    <property type="entry name" value="RelE-like"/>
    <property type="match status" value="1"/>
</dbReference>
<keyword evidence="2" id="KW-1277">Toxin-antitoxin system</keyword>
<keyword evidence="4" id="KW-0255">Endonuclease</keyword>
<evidence type="ECO:0000313" key="8">
    <source>
        <dbReference type="EMBL" id="MBM6913720.1"/>
    </source>
</evidence>
<reference evidence="8 9" key="1">
    <citation type="journal article" date="2021" name="Sci. Rep.">
        <title>The distribution of antibiotic resistance genes in chicken gut microbiota commensals.</title>
        <authorList>
            <person name="Juricova H."/>
            <person name="Matiasovicova J."/>
            <person name="Kubasova T."/>
            <person name="Cejkova D."/>
            <person name="Rychlik I."/>
        </authorList>
    </citation>
    <scope>NUCLEOTIDE SEQUENCE [LARGE SCALE GENOMIC DNA]</scope>
    <source>
        <strain evidence="8 9">An537</strain>
    </source>
</reference>
<keyword evidence="9" id="KW-1185">Reference proteome</keyword>
<sequence>MNKIWSDISWDEYLYWQQQDKKTLKKINALIKDIERNGNLEGIGKPEPLRYRPGYSRRIDQYNRLVYDTDEENLFIYSCRGHYEE</sequence>
<evidence type="ECO:0000256" key="3">
    <source>
        <dbReference type="ARBA" id="ARBA00022722"/>
    </source>
</evidence>
<dbReference type="PANTHER" id="PTHR38039:SF1">
    <property type="entry name" value="TOXIN YOEB"/>
    <property type="match status" value="1"/>
</dbReference>
<evidence type="ECO:0000313" key="9">
    <source>
        <dbReference type="Proteomes" id="UP000707138"/>
    </source>
</evidence>
<dbReference type="InterPro" id="IPR009614">
    <property type="entry name" value="YoeB_toxin"/>
</dbReference>
<dbReference type="InterPro" id="IPR035093">
    <property type="entry name" value="RelE/ParE_toxin_dom_sf"/>
</dbReference>
<dbReference type="PANTHER" id="PTHR38039">
    <property type="entry name" value="TOXIN YOEB"/>
    <property type="match status" value="1"/>
</dbReference>
<dbReference type="Gene3D" id="3.30.2310.20">
    <property type="entry name" value="RelE-like"/>
    <property type="match status" value="1"/>
</dbReference>
<accession>A0ABS2GK85</accession>
<dbReference type="EMBL" id="JACJLA010000038">
    <property type="protein sequence ID" value="MBM6913720.1"/>
    <property type="molecule type" value="Genomic_DNA"/>
</dbReference>